<dbReference type="SUPFAM" id="SSF46785">
    <property type="entry name" value="Winged helix' DNA-binding domain"/>
    <property type="match status" value="1"/>
</dbReference>
<comment type="caution">
    <text evidence="6">The sequence shown here is derived from an EMBL/GenBank/DDBJ whole genome shotgun (WGS) entry which is preliminary data.</text>
</comment>
<evidence type="ECO:0000259" key="4">
    <source>
        <dbReference type="PROSITE" id="PS50042"/>
    </source>
</evidence>
<gene>
    <name evidence="6" type="ORF">ACFOEI_05035</name>
</gene>
<feature type="domain" description="Cyclic nucleotide-binding" evidence="4">
    <location>
        <begin position="11"/>
        <end position="55"/>
    </location>
</feature>
<dbReference type="Gene3D" id="2.60.120.10">
    <property type="entry name" value="Jelly Rolls"/>
    <property type="match status" value="1"/>
</dbReference>
<dbReference type="Pfam" id="PF13545">
    <property type="entry name" value="HTH_Crp_2"/>
    <property type="match status" value="1"/>
</dbReference>
<sequence>MTANLLNKLNNFIELTDEEKRSIENAAIIRKNYRKGQDIISEGQRPDAVHLVEEGWACRYKSLGNGNNHIMAYLIPGDLCDVHVTILNEMDHSIRALTPLKVALLPAHKISYLMESNGRLARALFWSTLVDEATLREWLVNAGSRSADRRLAHVFCEMLLRSRIAGLTDNTSFDLPLSQLELANSMGMTHVHVNRTLQKLRSEALIAFSNKRMTILDWERLKVFAGFKSNYLHCENIEC</sequence>
<dbReference type="Gene3D" id="1.10.10.10">
    <property type="entry name" value="Winged helix-like DNA-binding domain superfamily/Winged helix DNA-binding domain"/>
    <property type="match status" value="1"/>
</dbReference>
<dbReference type="Proteomes" id="UP001595640">
    <property type="component" value="Unassembled WGS sequence"/>
</dbReference>
<dbReference type="SMART" id="SM00419">
    <property type="entry name" value="HTH_CRP"/>
    <property type="match status" value="1"/>
</dbReference>
<dbReference type="InterPro" id="IPR018490">
    <property type="entry name" value="cNMP-bd_dom_sf"/>
</dbReference>
<evidence type="ECO:0000313" key="6">
    <source>
        <dbReference type="EMBL" id="MFC3291424.1"/>
    </source>
</evidence>
<dbReference type="InterPro" id="IPR000595">
    <property type="entry name" value="cNMP-bd_dom"/>
</dbReference>
<dbReference type="InterPro" id="IPR036390">
    <property type="entry name" value="WH_DNA-bd_sf"/>
</dbReference>
<dbReference type="PROSITE" id="PS51063">
    <property type="entry name" value="HTH_CRP_2"/>
    <property type="match status" value="1"/>
</dbReference>
<keyword evidence="1" id="KW-0805">Transcription regulation</keyword>
<proteinExistence type="predicted"/>
<evidence type="ECO:0000259" key="5">
    <source>
        <dbReference type="PROSITE" id="PS51063"/>
    </source>
</evidence>
<dbReference type="CDD" id="cd00038">
    <property type="entry name" value="CAP_ED"/>
    <property type="match status" value="1"/>
</dbReference>
<dbReference type="SUPFAM" id="SSF51206">
    <property type="entry name" value="cAMP-binding domain-like"/>
    <property type="match status" value="1"/>
</dbReference>
<evidence type="ECO:0000256" key="3">
    <source>
        <dbReference type="ARBA" id="ARBA00023163"/>
    </source>
</evidence>
<feature type="domain" description="HTH crp-type" evidence="5">
    <location>
        <begin position="145"/>
        <end position="219"/>
    </location>
</feature>
<protein>
    <submittedName>
        <fullName evidence="6">Crp/Fnr family transcriptional regulator</fullName>
    </submittedName>
</protein>
<name>A0ABV7LYC4_9GAMM</name>
<dbReference type="EMBL" id="JBHRUH010000010">
    <property type="protein sequence ID" value="MFC3291424.1"/>
    <property type="molecule type" value="Genomic_DNA"/>
</dbReference>
<dbReference type="InterPro" id="IPR014710">
    <property type="entry name" value="RmlC-like_jellyroll"/>
</dbReference>
<keyword evidence="7" id="KW-1185">Reference proteome</keyword>
<evidence type="ECO:0000313" key="7">
    <source>
        <dbReference type="Proteomes" id="UP001595640"/>
    </source>
</evidence>
<dbReference type="PROSITE" id="PS50042">
    <property type="entry name" value="CNMP_BINDING_3"/>
    <property type="match status" value="1"/>
</dbReference>
<organism evidence="6 7">
    <name type="scientific">Modicisalibacter luteus</name>
    <dbReference type="NCBI Taxonomy" id="453962"/>
    <lineage>
        <taxon>Bacteria</taxon>
        <taxon>Pseudomonadati</taxon>
        <taxon>Pseudomonadota</taxon>
        <taxon>Gammaproteobacteria</taxon>
        <taxon>Oceanospirillales</taxon>
        <taxon>Halomonadaceae</taxon>
        <taxon>Modicisalibacter</taxon>
    </lineage>
</organism>
<dbReference type="Pfam" id="PF00027">
    <property type="entry name" value="cNMP_binding"/>
    <property type="match status" value="1"/>
</dbReference>
<evidence type="ECO:0000256" key="1">
    <source>
        <dbReference type="ARBA" id="ARBA00023015"/>
    </source>
</evidence>
<dbReference type="InterPro" id="IPR036388">
    <property type="entry name" value="WH-like_DNA-bd_sf"/>
</dbReference>
<dbReference type="RefSeq" id="WP_040475718.1">
    <property type="nucleotide sequence ID" value="NZ_BMXD01000007.1"/>
</dbReference>
<reference evidence="7" key="1">
    <citation type="journal article" date="2019" name="Int. J. Syst. Evol. Microbiol.">
        <title>The Global Catalogue of Microorganisms (GCM) 10K type strain sequencing project: providing services to taxonomists for standard genome sequencing and annotation.</title>
        <authorList>
            <consortium name="The Broad Institute Genomics Platform"/>
            <consortium name="The Broad Institute Genome Sequencing Center for Infectious Disease"/>
            <person name="Wu L."/>
            <person name="Ma J."/>
        </authorList>
    </citation>
    <scope>NUCLEOTIDE SEQUENCE [LARGE SCALE GENOMIC DNA]</scope>
    <source>
        <strain evidence="7">KCTC 12847</strain>
    </source>
</reference>
<evidence type="ECO:0000256" key="2">
    <source>
        <dbReference type="ARBA" id="ARBA00023125"/>
    </source>
</evidence>
<dbReference type="InterPro" id="IPR012318">
    <property type="entry name" value="HTH_CRP"/>
</dbReference>
<accession>A0ABV7LYC4</accession>
<keyword evidence="3" id="KW-0804">Transcription</keyword>
<keyword evidence="2" id="KW-0238">DNA-binding</keyword>